<dbReference type="EMBL" id="JAUCAQ010000012">
    <property type="protein sequence ID" value="MDM7646613.1"/>
    <property type="molecule type" value="Genomic_DNA"/>
</dbReference>
<dbReference type="PRINTS" id="PR01997">
    <property type="entry name" value="MTP2FAMILY"/>
</dbReference>
<sequence>MALSTLKGVNAVAFARKLSDAAKKPADLIPWQTSLSFDPSRDSDSTVTKDGNVNTQSSVSTDLEIEFINNTSAIADAFYDSLLDGDKMEFWIVHKDRKNADGKYFSWYVQASVSEDSNDNDADDNSTRDVTFSVDGTPKRGWTALTEQQSSDVDYVFRGLDKVAGTGLKETNGGKAWVKETDGGVNGAPSVTSTAV</sequence>
<accession>A0ABT7RZ74</accession>
<evidence type="ECO:0000313" key="2">
    <source>
        <dbReference type="Proteomes" id="UP001242903"/>
    </source>
</evidence>
<dbReference type="Pfam" id="PF06199">
    <property type="entry name" value="Phage_tail_2"/>
    <property type="match status" value="1"/>
</dbReference>
<dbReference type="InterPro" id="IPR011855">
    <property type="entry name" value="Phgtail_TP901_1"/>
</dbReference>
<protein>
    <submittedName>
        <fullName evidence="1">Phage major tail protein, TP901-1 family</fullName>
    </submittedName>
</protein>
<evidence type="ECO:0000313" key="1">
    <source>
        <dbReference type="EMBL" id="MDM7646613.1"/>
    </source>
</evidence>
<dbReference type="Proteomes" id="UP001242903">
    <property type="component" value="Unassembled WGS sequence"/>
</dbReference>
<keyword evidence="2" id="KW-1185">Reference proteome</keyword>
<comment type="caution">
    <text evidence="1">The sequence shown here is derived from an EMBL/GenBank/DDBJ whole genome shotgun (WGS) entry which is preliminary data.</text>
</comment>
<organism evidence="1 2">
    <name type="scientific">Leuconostoc falkenbergense</name>
    <dbReference type="NCBI Taxonomy" id="2766470"/>
    <lineage>
        <taxon>Bacteria</taxon>
        <taxon>Bacillati</taxon>
        <taxon>Bacillota</taxon>
        <taxon>Bacilli</taxon>
        <taxon>Lactobacillales</taxon>
        <taxon>Lactobacillaceae</taxon>
        <taxon>Leuconostoc</taxon>
    </lineage>
</organism>
<name>A0ABT7RZ74_9LACO</name>
<proteinExistence type="predicted"/>
<reference evidence="1 2" key="1">
    <citation type="submission" date="2023-06" db="EMBL/GenBank/DDBJ databases">
        <title>Draft Genome Sequences of lactic acid bacteria strains isolated from fermented milk products.</title>
        <authorList>
            <person name="Elcheninov A.G."/>
            <person name="Klyukina A."/>
            <person name="Zayulina K.S."/>
            <person name="Gavirova L.A."/>
            <person name="Shcherbakova P.A."/>
            <person name="Shestakov A.I."/>
            <person name="Kublanov I.V."/>
            <person name="Kochetkova T.V."/>
        </authorList>
    </citation>
    <scope>NUCLEOTIDE SEQUENCE [LARGE SCALE GENOMIC DNA]</scope>
    <source>
        <strain evidence="1 2">TOM.81</strain>
    </source>
</reference>
<dbReference type="NCBIfam" id="TIGR02126">
    <property type="entry name" value="phgtail_TP901_1"/>
    <property type="match status" value="1"/>
</dbReference>
<gene>
    <name evidence="1" type="ORF">QUE93_06240</name>
</gene>
<dbReference type="RefSeq" id="WP_084459550.1">
    <property type="nucleotide sequence ID" value="NZ_JAUCAQ010000012.1"/>
</dbReference>
<dbReference type="InterPro" id="IPR022345">
    <property type="entry name" value="Phage_69_Orf23_MTP"/>
</dbReference>